<name>F3GBW3_PSESJ</name>
<dbReference type="SUPFAM" id="SSF56954">
    <property type="entry name" value="Outer membrane efflux proteins (OEP)"/>
    <property type="match status" value="1"/>
</dbReference>
<proteinExistence type="predicted"/>
<dbReference type="Proteomes" id="UP000004986">
    <property type="component" value="Unassembled WGS sequence"/>
</dbReference>
<keyword evidence="1" id="KW-0449">Lipoprotein</keyword>
<evidence type="ECO:0000313" key="1">
    <source>
        <dbReference type="EMBL" id="EGH44563.1"/>
    </source>
</evidence>
<accession>F3GBW3</accession>
<organism evidence="1 2">
    <name type="scientific">Pseudomonas syringae pv. pisi str. 1704B</name>
    <dbReference type="NCBI Taxonomy" id="629263"/>
    <lineage>
        <taxon>Bacteria</taxon>
        <taxon>Pseudomonadati</taxon>
        <taxon>Pseudomonadota</taxon>
        <taxon>Gammaproteobacteria</taxon>
        <taxon>Pseudomonadales</taxon>
        <taxon>Pseudomonadaceae</taxon>
        <taxon>Pseudomonas</taxon>
        <taxon>Pseudomonas syringae</taxon>
    </lineage>
</organism>
<evidence type="ECO:0000313" key="2">
    <source>
        <dbReference type="Proteomes" id="UP000004986"/>
    </source>
</evidence>
<reference evidence="1 2" key="1">
    <citation type="journal article" date="2011" name="PLoS Pathog.">
        <title>Dynamic evolution of pathogenicity revealed by sequencing and comparative genomics of 19 Pseudomonas syringae isolates.</title>
        <authorList>
            <person name="Baltrus D.A."/>
            <person name="Nishimura M.T."/>
            <person name="Romanchuk A."/>
            <person name="Chang J.H."/>
            <person name="Mukhtar M.S."/>
            <person name="Cherkis K."/>
            <person name="Roach J."/>
            <person name="Grant S.R."/>
            <person name="Jones C.D."/>
            <person name="Dangl J.L."/>
        </authorList>
    </citation>
    <scope>NUCLEOTIDE SEQUENCE [LARGE SCALE GENOMIC DNA]</scope>
    <source>
        <strain evidence="1 2">1704B</strain>
    </source>
</reference>
<dbReference type="EMBL" id="AEAI01001003">
    <property type="protein sequence ID" value="EGH44563.1"/>
    <property type="molecule type" value="Genomic_DNA"/>
</dbReference>
<protein>
    <submittedName>
        <fullName evidence="1">RND efflux system, outer membrane lipoprotein, NodT</fullName>
    </submittedName>
</protein>
<gene>
    <name evidence="1" type="ORF">PSYPI_20153</name>
</gene>
<dbReference type="AlphaFoldDB" id="F3GBW3"/>
<dbReference type="HOGENOM" id="CLU_2102188_0_0_6"/>
<sequence length="116" mass="12737">MLLWKLRYDRTPGIHLPPDRADSSIRAGALRRAAQRLRCGSGLPEAVDGCTRAVQGCAGLGRAATPSDGIAKGAWWEVYKDPQLNALVERLNTSNQTVAQYDAQYRQAQTLVRSSR</sequence>
<keyword evidence="2" id="KW-1185">Reference proteome</keyword>
<comment type="caution">
    <text evidence="1">The sequence shown here is derived from an EMBL/GenBank/DDBJ whole genome shotgun (WGS) entry which is preliminary data.</text>
</comment>
<feature type="non-terminal residue" evidence="1">
    <location>
        <position position="116"/>
    </location>
</feature>
<dbReference type="Gene3D" id="1.20.1600.10">
    <property type="entry name" value="Outer membrane efflux proteins (OEP)"/>
    <property type="match status" value="1"/>
</dbReference>